<protein>
    <submittedName>
        <fullName evidence="5">Sugar lactone lactonase YvrE</fullName>
    </submittedName>
</protein>
<evidence type="ECO:0000313" key="5">
    <source>
        <dbReference type="EMBL" id="PQV57749.1"/>
    </source>
</evidence>
<evidence type="ECO:0000313" key="6">
    <source>
        <dbReference type="Proteomes" id="UP000238338"/>
    </source>
</evidence>
<dbReference type="GO" id="GO:0005509">
    <property type="term" value="F:calcium ion binding"/>
    <property type="evidence" value="ECO:0007669"/>
    <property type="project" value="TreeGrafter"/>
</dbReference>
<evidence type="ECO:0000256" key="3">
    <source>
        <dbReference type="PIRSR" id="PIRSR605511-2"/>
    </source>
</evidence>
<dbReference type="SUPFAM" id="SSF63829">
    <property type="entry name" value="Calcium-dependent phosphotriesterase"/>
    <property type="match status" value="1"/>
</dbReference>
<keyword evidence="6" id="KW-1185">Reference proteome</keyword>
<feature type="binding site" evidence="3">
    <location>
        <position position="193"/>
    </location>
    <ligand>
        <name>a divalent metal cation</name>
        <dbReference type="ChEBI" id="CHEBI:60240"/>
    </ligand>
</feature>
<dbReference type="AlphaFoldDB" id="A0A2S8SAH2"/>
<dbReference type="EMBL" id="PVEP01000002">
    <property type="protein sequence ID" value="PQV57749.1"/>
    <property type="molecule type" value="Genomic_DNA"/>
</dbReference>
<accession>A0A2S8SAH2</accession>
<dbReference type="InterPro" id="IPR013658">
    <property type="entry name" value="SGL"/>
</dbReference>
<sequence>MRAEVFDNRPCELGEGPLWHPERGQLFWFDILGHRLLSRQGDRALDWALGECASAAGWVDRDTLLIATESGLYRFDIPSGARERVVPLEADTPATRSNDGRADPFGGFWIGTMGKRAEPGLGAIYRFHRGEVVKLHDRITIPNSICFAPDGRSAYFADTRAGVVFRQRLDTGGWPEGAAEVFVDLSGEAFGPDGSVTDADGALWNAQWGAGRVARYLPDGTLDRVVAVGGAHSSCPAFGGADLSTLYVTTAREGIVAPDPGDGLVYRVAAGIRGRAEPRVLL</sequence>
<comment type="caution">
    <text evidence="5">The sequence shown here is derived from an EMBL/GenBank/DDBJ whole genome shotgun (WGS) entry which is preliminary data.</text>
</comment>
<dbReference type="Pfam" id="PF08450">
    <property type="entry name" value="SGL"/>
    <property type="match status" value="1"/>
</dbReference>
<dbReference type="InterPro" id="IPR005511">
    <property type="entry name" value="SMP-30"/>
</dbReference>
<gene>
    <name evidence="5" type="ORF">LX70_01557</name>
</gene>
<evidence type="ECO:0000256" key="1">
    <source>
        <dbReference type="ARBA" id="ARBA00008853"/>
    </source>
</evidence>
<comment type="cofactor">
    <cofactor evidence="3">
        <name>Zn(2+)</name>
        <dbReference type="ChEBI" id="CHEBI:29105"/>
    </cofactor>
    <text evidence="3">Binds 1 divalent metal cation per subunit.</text>
</comment>
<keyword evidence="3" id="KW-0479">Metal-binding</keyword>
<dbReference type="OrthoDB" id="2633250at2"/>
<dbReference type="InterPro" id="IPR011042">
    <property type="entry name" value="6-blade_b-propeller_TolB-like"/>
</dbReference>
<feature type="domain" description="SMP-30/Gluconolactonase/LRE-like region" evidence="4">
    <location>
        <begin position="13"/>
        <end position="252"/>
    </location>
</feature>
<feature type="binding site" evidence="3">
    <location>
        <position position="98"/>
    </location>
    <ligand>
        <name>substrate</name>
    </ligand>
</feature>
<name>A0A2S8SAH2_9RHOB</name>
<evidence type="ECO:0000256" key="2">
    <source>
        <dbReference type="PIRSR" id="PIRSR605511-1"/>
    </source>
</evidence>
<dbReference type="Gene3D" id="2.120.10.30">
    <property type="entry name" value="TolB, C-terminal domain"/>
    <property type="match status" value="1"/>
</dbReference>
<dbReference type="GO" id="GO:0004341">
    <property type="term" value="F:gluconolactonase activity"/>
    <property type="evidence" value="ECO:0007669"/>
    <property type="project" value="TreeGrafter"/>
</dbReference>
<proteinExistence type="inferred from homology"/>
<comment type="similarity">
    <text evidence="1">Belongs to the SMP-30/CGR1 family.</text>
</comment>
<feature type="binding site" evidence="3">
    <location>
        <position position="15"/>
    </location>
    <ligand>
        <name>a divalent metal cation</name>
        <dbReference type="ChEBI" id="CHEBI:60240"/>
    </ligand>
</feature>
<evidence type="ECO:0000259" key="4">
    <source>
        <dbReference type="Pfam" id="PF08450"/>
    </source>
</evidence>
<dbReference type="PRINTS" id="PR01790">
    <property type="entry name" value="SMP30FAMILY"/>
</dbReference>
<dbReference type="RefSeq" id="WP_105513968.1">
    <property type="nucleotide sequence ID" value="NZ_PVEP01000002.1"/>
</dbReference>
<dbReference type="Proteomes" id="UP000238338">
    <property type="component" value="Unassembled WGS sequence"/>
</dbReference>
<feature type="binding site" evidence="3">
    <location>
        <position position="143"/>
    </location>
    <ligand>
        <name>a divalent metal cation</name>
        <dbReference type="ChEBI" id="CHEBI:60240"/>
    </ligand>
</feature>
<organism evidence="5 6">
    <name type="scientific">Albidovulum denitrificans</name>
    <dbReference type="NCBI Taxonomy" id="404881"/>
    <lineage>
        <taxon>Bacteria</taxon>
        <taxon>Pseudomonadati</taxon>
        <taxon>Pseudomonadota</taxon>
        <taxon>Alphaproteobacteria</taxon>
        <taxon>Rhodobacterales</taxon>
        <taxon>Paracoccaceae</taxon>
        <taxon>Albidovulum</taxon>
    </lineage>
</organism>
<feature type="binding site" evidence="3">
    <location>
        <position position="96"/>
    </location>
    <ligand>
        <name>substrate</name>
    </ligand>
</feature>
<reference evidence="5 6" key="1">
    <citation type="submission" date="2018-02" db="EMBL/GenBank/DDBJ databases">
        <title>Genomic Encyclopedia of Archaeal and Bacterial Type Strains, Phase II (KMG-II): from individual species to whole genera.</title>
        <authorList>
            <person name="Goeker M."/>
        </authorList>
    </citation>
    <scope>NUCLEOTIDE SEQUENCE [LARGE SCALE GENOMIC DNA]</scope>
    <source>
        <strain evidence="5 6">DSM 18921</strain>
    </source>
</reference>
<dbReference type="GO" id="GO:0019853">
    <property type="term" value="P:L-ascorbic acid biosynthetic process"/>
    <property type="evidence" value="ECO:0007669"/>
    <property type="project" value="TreeGrafter"/>
</dbReference>
<dbReference type="PANTHER" id="PTHR10907:SF47">
    <property type="entry name" value="REGUCALCIN"/>
    <property type="match status" value="1"/>
</dbReference>
<feature type="active site" description="Proton donor/acceptor" evidence="2">
    <location>
        <position position="193"/>
    </location>
</feature>
<dbReference type="PANTHER" id="PTHR10907">
    <property type="entry name" value="REGUCALCIN"/>
    <property type="match status" value="1"/>
</dbReference>
<keyword evidence="3" id="KW-0862">Zinc</keyword>